<keyword evidence="4" id="KW-1185">Reference proteome</keyword>
<evidence type="ECO:0000259" key="2">
    <source>
        <dbReference type="SMART" id="SM00226"/>
    </source>
</evidence>
<dbReference type="RefSeq" id="WP_208672772.1">
    <property type="nucleotide sequence ID" value="NZ_CP070380.1"/>
</dbReference>
<dbReference type="PANTHER" id="PTHR43428:SF1">
    <property type="entry name" value="ARSENATE REDUCTASE"/>
    <property type="match status" value="1"/>
</dbReference>
<dbReference type="InterPro" id="IPR023485">
    <property type="entry name" value="Ptyr_pPase"/>
</dbReference>
<protein>
    <submittedName>
        <fullName evidence="3">Low molecular weight phosphatase family protein</fullName>
    </submittedName>
</protein>
<feature type="domain" description="Phosphotyrosine protein phosphatase I" evidence="2">
    <location>
        <begin position="6"/>
        <end position="134"/>
    </location>
</feature>
<name>A0ABT8H8D1_MYCAO</name>
<sequence>MSRTAPRVLFVCVSNAGKSVMAQGLMRHLAPTQITALSAGTNAKGAVNDVSAQALAELGIDVSAHRPTQLTPAMIEDADLVVVVGTQAHVEPVGDTPVEVWDTDEPSLRGIDGMERMRLIRDDIAGRVAALADRLTRQHPPV</sequence>
<dbReference type="EMBL" id="JAUHTC010000019">
    <property type="protein sequence ID" value="MDN4517018.1"/>
    <property type="molecule type" value="Genomic_DNA"/>
</dbReference>
<dbReference type="Gene3D" id="3.40.50.2300">
    <property type="match status" value="1"/>
</dbReference>
<proteinExistence type="predicted"/>
<dbReference type="Proteomes" id="UP001172687">
    <property type="component" value="Unassembled WGS sequence"/>
</dbReference>
<dbReference type="SMART" id="SM00226">
    <property type="entry name" value="LMWPc"/>
    <property type="match status" value="1"/>
</dbReference>
<comment type="caution">
    <text evidence="3">The sequence shown here is derived from an EMBL/GenBank/DDBJ whole genome shotgun (WGS) entry which is preliminary data.</text>
</comment>
<dbReference type="InterPro" id="IPR036196">
    <property type="entry name" value="Ptyr_pPase_sf"/>
</dbReference>
<evidence type="ECO:0000256" key="1">
    <source>
        <dbReference type="ARBA" id="ARBA00022849"/>
    </source>
</evidence>
<keyword evidence="1" id="KW-0059">Arsenical resistance</keyword>
<organism evidence="3 4">
    <name type="scientific">Mycolicibacterium austroafricanum</name>
    <name type="common">Mycobacterium austroafricanum</name>
    <dbReference type="NCBI Taxonomy" id="39687"/>
    <lineage>
        <taxon>Bacteria</taxon>
        <taxon>Bacillati</taxon>
        <taxon>Actinomycetota</taxon>
        <taxon>Actinomycetes</taxon>
        <taxon>Mycobacteriales</taxon>
        <taxon>Mycobacteriaceae</taxon>
        <taxon>Mycolicibacterium</taxon>
    </lineage>
</organism>
<dbReference type="SUPFAM" id="SSF52788">
    <property type="entry name" value="Phosphotyrosine protein phosphatases I"/>
    <property type="match status" value="1"/>
</dbReference>
<evidence type="ECO:0000313" key="3">
    <source>
        <dbReference type="EMBL" id="MDN4517018.1"/>
    </source>
</evidence>
<gene>
    <name evidence="3" type="ORF">QYF68_04155</name>
</gene>
<evidence type="ECO:0000313" key="4">
    <source>
        <dbReference type="Proteomes" id="UP001172687"/>
    </source>
</evidence>
<accession>A0ABT8H8D1</accession>
<reference evidence="3" key="1">
    <citation type="submission" date="2023-07" db="EMBL/GenBank/DDBJ databases">
        <title>Degradation of tert-butanol by M. austroafricanum TBA100.</title>
        <authorList>
            <person name="Helbich S."/>
            <person name="Vainshtein Y."/>
        </authorList>
    </citation>
    <scope>NUCLEOTIDE SEQUENCE</scope>
    <source>
        <strain evidence="3">TBA100</strain>
    </source>
</reference>
<dbReference type="PANTHER" id="PTHR43428">
    <property type="entry name" value="ARSENATE REDUCTASE"/>
    <property type="match status" value="1"/>
</dbReference>
<dbReference type="Pfam" id="PF01451">
    <property type="entry name" value="LMWPc"/>
    <property type="match status" value="1"/>
</dbReference>